<feature type="signal peptide" evidence="1">
    <location>
        <begin position="1"/>
        <end position="25"/>
    </location>
</feature>
<keyword evidence="1" id="KW-0732">Signal</keyword>
<accession>A0ABQ6ADZ6</accession>
<reference evidence="3" key="1">
    <citation type="journal article" date="2019" name="Int. J. Syst. Evol. Microbiol.">
        <title>The Global Catalogue of Microorganisms (GCM) 10K type strain sequencing project: providing services to taxonomists for standard genome sequencing and annotation.</title>
        <authorList>
            <consortium name="The Broad Institute Genomics Platform"/>
            <consortium name="The Broad Institute Genome Sequencing Center for Infectious Disease"/>
            <person name="Wu L."/>
            <person name="Ma J."/>
        </authorList>
    </citation>
    <scope>NUCLEOTIDE SEQUENCE [LARGE SCALE GENOMIC DNA]</scope>
    <source>
        <strain evidence="3">NBRC 105001</strain>
    </source>
</reference>
<feature type="chain" id="PRO_5046063611" evidence="1">
    <location>
        <begin position="26"/>
        <end position="111"/>
    </location>
</feature>
<proteinExistence type="predicted"/>
<dbReference type="Proteomes" id="UP001156660">
    <property type="component" value="Unassembled WGS sequence"/>
</dbReference>
<evidence type="ECO:0000256" key="1">
    <source>
        <dbReference type="SAM" id="SignalP"/>
    </source>
</evidence>
<sequence>MMNLNKTLVSYIGVLLIAFSSCLQASPLSKEEQAKVVILTSPTAQKLQKLADDIGIDVYFYVEGLTGNISTKNILYVPALLSENNGTIVGTASIPRLSILLDTLGKRALIR</sequence>
<gene>
    <name evidence="2" type="ORF">GCM10007855_15240</name>
</gene>
<dbReference type="PROSITE" id="PS51257">
    <property type="entry name" value="PROKAR_LIPOPROTEIN"/>
    <property type="match status" value="1"/>
</dbReference>
<evidence type="ECO:0000313" key="3">
    <source>
        <dbReference type="Proteomes" id="UP001156660"/>
    </source>
</evidence>
<organism evidence="2 3">
    <name type="scientific">Aliivibrio sifiae</name>
    <dbReference type="NCBI Taxonomy" id="566293"/>
    <lineage>
        <taxon>Bacteria</taxon>
        <taxon>Pseudomonadati</taxon>
        <taxon>Pseudomonadota</taxon>
        <taxon>Gammaproteobacteria</taxon>
        <taxon>Vibrionales</taxon>
        <taxon>Vibrionaceae</taxon>
        <taxon>Aliivibrio</taxon>
    </lineage>
</organism>
<keyword evidence="3" id="KW-1185">Reference proteome</keyword>
<dbReference type="EMBL" id="BSOU01000003">
    <property type="protein sequence ID" value="GLR74650.1"/>
    <property type="molecule type" value="Genomic_DNA"/>
</dbReference>
<dbReference type="RefSeq" id="WP_146107783.1">
    <property type="nucleotide sequence ID" value="NZ_BSOU01000003.1"/>
</dbReference>
<name>A0ABQ6ADZ6_9GAMM</name>
<comment type="caution">
    <text evidence="2">The sequence shown here is derived from an EMBL/GenBank/DDBJ whole genome shotgun (WGS) entry which is preliminary data.</text>
</comment>
<protein>
    <submittedName>
        <fullName evidence="2">Uncharacterized protein</fullName>
    </submittedName>
</protein>
<evidence type="ECO:0000313" key="2">
    <source>
        <dbReference type="EMBL" id="GLR74650.1"/>
    </source>
</evidence>